<proteinExistence type="predicted"/>
<gene>
    <name evidence="1" type="ORF">EK403_17845</name>
</gene>
<name>A0A4Q0M9T9_9HYPH</name>
<accession>A0A4Q0M9T9</accession>
<dbReference type="EMBL" id="RYFI01000019">
    <property type="protein sequence ID" value="RXF69988.1"/>
    <property type="molecule type" value="Genomic_DNA"/>
</dbReference>
<keyword evidence="2" id="KW-1185">Reference proteome</keyword>
<dbReference type="AlphaFoldDB" id="A0A4Q0M9T9"/>
<comment type="caution">
    <text evidence="1">The sequence shown here is derived from an EMBL/GenBank/DDBJ whole genome shotgun (WGS) entry which is preliminary data.</text>
</comment>
<organism evidence="1 2">
    <name type="scientific">Hansschlegelia zhihuaiae</name>
    <dbReference type="NCBI Taxonomy" id="405005"/>
    <lineage>
        <taxon>Bacteria</taxon>
        <taxon>Pseudomonadati</taxon>
        <taxon>Pseudomonadota</taxon>
        <taxon>Alphaproteobacteria</taxon>
        <taxon>Hyphomicrobiales</taxon>
        <taxon>Methylopilaceae</taxon>
        <taxon>Hansschlegelia</taxon>
    </lineage>
</organism>
<evidence type="ECO:0000313" key="1">
    <source>
        <dbReference type="EMBL" id="RXF69988.1"/>
    </source>
</evidence>
<dbReference type="RefSeq" id="WP_128778818.1">
    <property type="nucleotide sequence ID" value="NZ_RYFI01000019.1"/>
</dbReference>
<protein>
    <submittedName>
        <fullName evidence="1">Uncharacterized protein</fullName>
    </submittedName>
</protein>
<evidence type="ECO:0000313" key="2">
    <source>
        <dbReference type="Proteomes" id="UP000289708"/>
    </source>
</evidence>
<reference evidence="1 2" key="1">
    <citation type="submission" date="2018-12" db="EMBL/GenBank/DDBJ databases">
        <title>bacterium Hansschlegelia zhihuaiae S113.</title>
        <authorList>
            <person name="He J."/>
        </authorList>
    </citation>
    <scope>NUCLEOTIDE SEQUENCE [LARGE SCALE GENOMIC DNA]</scope>
    <source>
        <strain evidence="1 2">S 113</strain>
    </source>
</reference>
<dbReference type="Proteomes" id="UP000289708">
    <property type="component" value="Unassembled WGS sequence"/>
</dbReference>
<sequence>MKRFDHLRIAAMREAGMTHQAIMAELGCSAATVAKAIRDTGIARSYCSVSKSLAEKLALQGLSDQEIADQTRRSVSTIRKALSGLINRQTLRIDRQCELVRRKLKRSQNLAHIGDIRLMGGSCSPAPSNGPSEVAPTAGVVVRNSAPATRFYNRAFHWDDIPLSRSAG</sequence>